<organism evidence="4 5">
    <name type="scientific">Desulfallas thermosapovorans DSM 6562</name>
    <dbReference type="NCBI Taxonomy" id="1121431"/>
    <lineage>
        <taxon>Bacteria</taxon>
        <taxon>Bacillati</taxon>
        <taxon>Bacillota</taxon>
        <taxon>Clostridia</taxon>
        <taxon>Eubacteriales</taxon>
        <taxon>Desulfallaceae</taxon>
        <taxon>Desulfallas</taxon>
    </lineage>
</organism>
<dbReference type="Gene3D" id="3.30.450.20">
    <property type="entry name" value="PAS domain"/>
    <property type="match status" value="3"/>
</dbReference>
<dbReference type="InterPro" id="IPR052155">
    <property type="entry name" value="Biofilm_reg_signaling"/>
</dbReference>
<dbReference type="InterPro" id="IPR013656">
    <property type="entry name" value="PAS_4"/>
</dbReference>
<dbReference type="SMART" id="SM00091">
    <property type="entry name" value="PAS"/>
    <property type="match status" value="3"/>
</dbReference>
<dbReference type="SMART" id="SM00267">
    <property type="entry name" value="GGDEF"/>
    <property type="match status" value="1"/>
</dbReference>
<dbReference type="SUPFAM" id="SSF55073">
    <property type="entry name" value="Nucleotide cyclase"/>
    <property type="match status" value="1"/>
</dbReference>
<feature type="domain" description="PAC" evidence="2">
    <location>
        <begin position="344"/>
        <end position="396"/>
    </location>
</feature>
<dbReference type="Gene3D" id="3.30.70.270">
    <property type="match status" value="1"/>
</dbReference>
<name>A0A5S4ZYF8_9FIRM</name>
<sequence length="567" mass="64809">MNQFSFYTLNECIGEAVYVKDLQDNLVYANKATENITKWPAKFLLNKKCYDIFPGVKGDCRFSCPVKRVITGEAPHPCVFNRTILTAEAKIRHLQIAAYPFIDNGRLKGSILIARDITTLHQYEETLQRESLKRKQLEQYINRTEVMYQAIFEHTGTAMLVIENDRTISMINRELERITGYTRAELVDGKRKWDEFVHPGDREKMLAYHSSRRSKGNKTPDHYEFRLIHASGAVLEVFFTIGMIPGTQQSIGSIIDITERKQTERALQESEEKYRLLLENIEDVFYEVDLAGNFTFVNESVYRVFGFKREELIGRNYRELVDQENACKAFAAYNKVFSTGVPERGFSWAIIRPDGEKRDLEVSVSPIRDPKGQICGFRGTARDITERKKTEDRLRFLSLHDALTGLYNRNYFEEEMHRLVKGRQFPVSLICADVDGLKQVNDSLGHKKGDELLVSTATIIKNALRASDVVARVGGDEFVIILPQSDLDAAESACRRIRDSIAQYNRQKPDLPISISLGCATAQTGKDMANLYKLADDNMYREKMLKHNSTRRSMLTPPGKCDCNGAQ</sequence>
<gene>
    <name evidence="4" type="ORF">LX24_00337</name>
</gene>
<evidence type="ECO:0000259" key="1">
    <source>
        <dbReference type="PROSITE" id="PS50112"/>
    </source>
</evidence>
<feature type="domain" description="PAS" evidence="1">
    <location>
        <begin position="270"/>
        <end position="340"/>
    </location>
</feature>
<dbReference type="PROSITE" id="PS50887">
    <property type="entry name" value="GGDEF"/>
    <property type="match status" value="1"/>
</dbReference>
<dbReference type="AlphaFoldDB" id="A0A5S4ZYF8"/>
<dbReference type="InterPro" id="IPR000160">
    <property type="entry name" value="GGDEF_dom"/>
</dbReference>
<dbReference type="InterPro" id="IPR035965">
    <property type="entry name" value="PAS-like_dom_sf"/>
</dbReference>
<proteinExistence type="predicted"/>
<dbReference type="NCBIfam" id="TIGR00254">
    <property type="entry name" value="GGDEF"/>
    <property type="match status" value="1"/>
</dbReference>
<reference evidence="4 5" key="1">
    <citation type="submission" date="2019-07" db="EMBL/GenBank/DDBJ databases">
        <title>Genomic Encyclopedia of Type Strains, Phase I: the one thousand microbial genomes (KMG-I) project.</title>
        <authorList>
            <person name="Kyrpides N."/>
        </authorList>
    </citation>
    <scope>NUCLEOTIDE SEQUENCE [LARGE SCALE GENOMIC DNA]</scope>
    <source>
        <strain evidence="4 5">DSM 6562</strain>
    </source>
</reference>
<dbReference type="PROSITE" id="PS50113">
    <property type="entry name" value="PAC"/>
    <property type="match status" value="1"/>
</dbReference>
<keyword evidence="5" id="KW-1185">Reference proteome</keyword>
<dbReference type="InterPro" id="IPR013655">
    <property type="entry name" value="PAS_fold_3"/>
</dbReference>
<dbReference type="Pfam" id="PF08448">
    <property type="entry name" value="PAS_4"/>
    <property type="match status" value="1"/>
</dbReference>
<dbReference type="EMBL" id="VNHM01000001">
    <property type="protein sequence ID" value="TYO98052.1"/>
    <property type="molecule type" value="Genomic_DNA"/>
</dbReference>
<dbReference type="RefSeq" id="WP_166510391.1">
    <property type="nucleotide sequence ID" value="NZ_VNHM01000001.1"/>
</dbReference>
<protein>
    <submittedName>
        <fullName evidence="4">PAS domain S-box-containing protein/diguanylate cyclase (GGDEF)-like protein</fullName>
    </submittedName>
</protein>
<dbReference type="NCBIfam" id="TIGR00229">
    <property type="entry name" value="sensory_box"/>
    <property type="match status" value="3"/>
</dbReference>
<dbReference type="Pfam" id="PF00990">
    <property type="entry name" value="GGDEF"/>
    <property type="match status" value="1"/>
</dbReference>
<dbReference type="InterPro" id="IPR001610">
    <property type="entry name" value="PAC"/>
</dbReference>
<evidence type="ECO:0000313" key="4">
    <source>
        <dbReference type="EMBL" id="TYO98052.1"/>
    </source>
</evidence>
<dbReference type="CDD" id="cd01949">
    <property type="entry name" value="GGDEF"/>
    <property type="match status" value="1"/>
</dbReference>
<dbReference type="InterPro" id="IPR043128">
    <property type="entry name" value="Rev_trsase/Diguanyl_cyclase"/>
</dbReference>
<dbReference type="InterPro" id="IPR029787">
    <property type="entry name" value="Nucleotide_cyclase"/>
</dbReference>
<evidence type="ECO:0000259" key="3">
    <source>
        <dbReference type="PROSITE" id="PS50887"/>
    </source>
</evidence>
<dbReference type="SMART" id="SM00086">
    <property type="entry name" value="PAC"/>
    <property type="match status" value="3"/>
</dbReference>
<feature type="domain" description="PAS" evidence="1">
    <location>
        <begin position="144"/>
        <end position="205"/>
    </location>
</feature>
<dbReference type="Pfam" id="PF08447">
    <property type="entry name" value="PAS_3"/>
    <property type="match status" value="1"/>
</dbReference>
<dbReference type="PANTHER" id="PTHR44757:SF2">
    <property type="entry name" value="BIOFILM ARCHITECTURE MAINTENANCE PROTEIN MBAA"/>
    <property type="match status" value="1"/>
</dbReference>
<evidence type="ECO:0000259" key="2">
    <source>
        <dbReference type="PROSITE" id="PS50113"/>
    </source>
</evidence>
<dbReference type="PANTHER" id="PTHR44757">
    <property type="entry name" value="DIGUANYLATE CYCLASE DGCP"/>
    <property type="match status" value="1"/>
</dbReference>
<feature type="domain" description="GGDEF" evidence="3">
    <location>
        <begin position="425"/>
        <end position="555"/>
    </location>
</feature>
<comment type="caution">
    <text evidence="4">The sequence shown here is derived from an EMBL/GenBank/DDBJ whole genome shotgun (WGS) entry which is preliminary data.</text>
</comment>
<dbReference type="PROSITE" id="PS50112">
    <property type="entry name" value="PAS"/>
    <property type="match status" value="2"/>
</dbReference>
<dbReference type="InterPro" id="IPR000014">
    <property type="entry name" value="PAS"/>
</dbReference>
<dbReference type="InterPro" id="IPR000700">
    <property type="entry name" value="PAS-assoc_C"/>
</dbReference>
<evidence type="ECO:0000313" key="5">
    <source>
        <dbReference type="Proteomes" id="UP000323166"/>
    </source>
</evidence>
<dbReference type="Proteomes" id="UP000323166">
    <property type="component" value="Unassembled WGS sequence"/>
</dbReference>
<dbReference type="Pfam" id="PF13426">
    <property type="entry name" value="PAS_9"/>
    <property type="match status" value="1"/>
</dbReference>
<dbReference type="CDD" id="cd00130">
    <property type="entry name" value="PAS"/>
    <property type="match status" value="3"/>
</dbReference>
<accession>A0A5S4ZYF8</accession>
<dbReference type="SUPFAM" id="SSF55785">
    <property type="entry name" value="PYP-like sensor domain (PAS domain)"/>
    <property type="match status" value="3"/>
</dbReference>